<feature type="compositionally biased region" description="Polar residues" evidence="1">
    <location>
        <begin position="261"/>
        <end position="276"/>
    </location>
</feature>
<comment type="caution">
    <text evidence="5">The sequence shown here is derived from an EMBL/GenBank/DDBJ whole genome shotgun (WGS) entry which is preliminary data.</text>
</comment>
<feature type="region of interest" description="Disordered" evidence="1">
    <location>
        <begin position="261"/>
        <end position="283"/>
    </location>
</feature>
<evidence type="ECO:0000256" key="1">
    <source>
        <dbReference type="SAM" id="MobiDB-lite"/>
    </source>
</evidence>
<protein>
    <recommendedName>
        <fullName evidence="4">Ig-like domain-containing protein</fullName>
    </recommendedName>
</protein>
<reference evidence="5 6" key="1">
    <citation type="submission" date="2018-04" db="EMBL/GenBank/DDBJ databases">
        <title>The genome of golden apple snail Pomacea canaliculata provides insight into stress tolerance and invasive adaptation.</title>
        <authorList>
            <person name="Liu C."/>
            <person name="Liu B."/>
            <person name="Ren Y."/>
            <person name="Zhang Y."/>
            <person name="Wang H."/>
            <person name="Li S."/>
            <person name="Jiang F."/>
            <person name="Yin L."/>
            <person name="Zhang G."/>
            <person name="Qian W."/>
            <person name="Fan W."/>
        </authorList>
    </citation>
    <scope>NUCLEOTIDE SEQUENCE [LARGE SCALE GENOMIC DNA]</scope>
    <source>
        <strain evidence="5">SZHN2017</strain>
        <tissue evidence="5">Muscle</tissue>
    </source>
</reference>
<dbReference type="PROSITE" id="PS50835">
    <property type="entry name" value="IG_LIKE"/>
    <property type="match status" value="1"/>
</dbReference>
<keyword evidence="2" id="KW-1133">Transmembrane helix</keyword>
<sequence length="365" mass="39374">MPRDVAAYICSLLLSLAFCAGLSKQQQQPQAPLLSANSSSAVDKSRVNQTTAATPVVQGPAKVQVGSAAIVTCSVNVSMELHEDYHVRWDTTSLKTSIFEANSTRTATGYLLVLTIHSAAVGDLFDKPVLLCINEGPLDKVNASWTPQAIAPPQMPVIAGPKSLQKNTNITAACSTRGALGMKPDVTWLDVGNNNVTAYETSGVLTNVTIEKIPYWNVTAFLQPALDGVVGNKTYVCQVTHSETESVFKKEYTFEVRDDVSNGTSSGDVSNGTADTKNSDGMKEVDNITNDVEIPFLKPEKLKNDLGSPTSKRSFQPNSLVVWSPDKYQGTKHVYTIIGVVFLSTLVILGVVTYLRRNNANCYCC</sequence>
<organism evidence="5 6">
    <name type="scientific">Pomacea canaliculata</name>
    <name type="common">Golden apple snail</name>
    <dbReference type="NCBI Taxonomy" id="400727"/>
    <lineage>
        <taxon>Eukaryota</taxon>
        <taxon>Metazoa</taxon>
        <taxon>Spiralia</taxon>
        <taxon>Lophotrochozoa</taxon>
        <taxon>Mollusca</taxon>
        <taxon>Gastropoda</taxon>
        <taxon>Caenogastropoda</taxon>
        <taxon>Architaenioglossa</taxon>
        <taxon>Ampullarioidea</taxon>
        <taxon>Ampullariidae</taxon>
        <taxon>Pomacea</taxon>
    </lineage>
</organism>
<proteinExistence type="predicted"/>
<dbReference type="Proteomes" id="UP000245119">
    <property type="component" value="Linkage Group LG3"/>
</dbReference>
<gene>
    <name evidence="5" type="ORF">C0Q70_05799</name>
</gene>
<dbReference type="InterPro" id="IPR036179">
    <property type="entry name" value="Ig-like_dom_sf"/>
</dbReference>
<feature type="transmembrane region" description="Helical" evidence="2">
    <location>
        <begin position="334"/>
        <end position="355"/>
    </location>
</feature>
<feature type="signal peptide" evidence="3">
    <location>
        <begin position="1"/>
        <end position="25"/>
    </location>
</feature>
<dbReference type="InterPro" id="IPR013783">
    <property type="entry name" value="Ig-like_fold"/>
</dbReference>
<keyword evidence="6" id="KW-1185">Reference proteome</keyword>
<name>A0A2T7PM88_POMCA</name>
<accession>A0A2T7PM88</accession>
<dbReference type="SUPFAM" id="SSF48726">
    <property type="entry name" value="Immunoglobulin"/>
    <property type="match status" value="1"/>
</dbReference>
<keyword evidence="2" id="KW-0472">Membrane</keyword>
<dbReference type="AlphaFoldDB" id="A0A2T7PM88"/>
<evidence type="ECO:0000256" key="3">
    <source>
        <dbReference type="SAM" id="SignalP"/>
    </source>
</evidence>
<dbReference type="EMBL" id="PZQS01000003">
    <property type="protein sequence ID" value="PVD34524.1"/>
    <property type="molecule type" value="Genomic_DNA"/>
</dbReference>
<evidence type="ECO:0000313" key="6">
    <source>
        <dbReference type="Proteomes" id="UP000245119"/>
    </source>
</evidence>
<keyword evidence="3" id="KW-0732">Signal</keyword>
<evidence type="ECO:0000256" key="2">
    <source>
        <dbReference type="SAM" id="Phobius"/>
    </source>
</evidence>
<feature type="domain" description="Ig-like" evidence="4">
    <location>
        <begin position="153"/>
        <end position="253"/>
    </location>
</feature>
<dbReference type="Gene3D" id="2.60.40.10">
    <property type="entry name" value="Immunoglobulins"/>
    <property type="match status" value="1"/>
</dbReference>
<feature type="chain" id="PRO_5015450960" description="Ig-like domain-containing protein" evidence="3">
    <location>
        <begin position="26"/>
        <end position="365"/>
    </location>
</feature>
<evidence type="ECO:0000313" key="5">
    <source>
        <dbReference type="EMBL" id="PVD34524.1"/>
    </source>
</evidence>
<evidence type="ECO:0000259" key="4">
    <source>
        <dbReference type="PROSITE" id="PS50835"/>
    </source>
</evidence>
<keyword evidence="2" id="KW-0812">Transmembrane</keyword>
<dbReference type="InterPro" id="IPR007110">
    <property type="entry name" value="Ig-like_dom"/>
</dbReference>